<dbReference type="RefSeq" id="XP_001586233.1">
    <property type="nucleotide sequence ID" value="XM_001586183.1"/>
</dbReference>
<dbReference type="InParanoid" id="A7F5D3"/>
<dbReference type="KEGG" id="ssl:SS1G_12810"/>
<dbReference type="InterPro" id="IPR001810">
    <property type="entry name" value="F-box_dom"/>
</dbReference>
<gene>
    <name evidence="3" type="ORF">SS1G_12810</name>
</gene>
<reference evidence="4" key="1">
    <citation type="journal article" date="2011" name="PLoS Genet.">
        <title>Genomic analysis of the necrotrophic fungal pathogens Sclerotinia sclerotiorum and Botrytis cinerea.</title>
        <authorList>
            <person name="Amselem J."/>
            <person name="Cuomo C.A."/>
            <person name="van Kan J.A."/>
            <person name="Viaud M."/>
            <person name="Benito E.P."/>
            <person name="Couloux A."/>
            <person name="Coutinho P.M."/>
            <person name="de Vries R.P."/>
            <person name="Dyer P.S."/>
            <person name="Fillinger S."/>
            <person name="Fournier E."/>
            <person name="Gout L."/>
            <person name="Hahn M."/>
            <person name="Kohn L."/>
            <person name="Lapalu N."/>
            <person name="Plummer K.M."/>
            <person name="Pradier J.M."/>
            <person name="Quevillon E."/>
            <person name="Sharon A."/>
            <person name="Simon A."/>
            <person name="ten Have A."/>
            <person name="Tudzynski B."/>
            <person name="Tudzynski P."/>
            <person name="Wincker P."/>
            <person name="Andrew M."/>
            <person name="Anthouard V."/>
            <person name="Beever R.E."/>
            <person name="Beffa R."/>
            <person name="Benoit I."/>
            <person name="Bouzid O."/>
            <person name="Brault B."/>
            <person name="Chen Z."/>
            <person name="Choquer M."/>
            <person name="Collemare J."/>
            <person name="Cotton P."/>
            <person name="Danchin E.G."/>
            <person name="Da Silva C."/>
            <person name="Gautier A."/>
            <person name="Giraud C."/>
            <person name="Giraud T."/>
            <person name="Gonzalez C."/>
            <person name="Grossetete S."/>
            <person name="Guldener U."/>
            <person name="Henrissat B."/>
            <person name="Howlett B.J."/>
            <person name="Kodira C."/>
            <person name="Kretschmer M."/>
            <person name="Lappartient A."/>
            <person name="Leroch M."/>
            <person name="Levis C."/>
            <person name="Mauceli E."/>
            <person name="Neuveglise C."/>
            <person name="Oeser B."/>
            <person name="Pearson M."/>
            <person name="Poulain J."/>
            <person name="Poussereau N."/>
            <person name="Quesneville H."/>
            <person name="Rascle C."/>
            <person name="Schumacher J."/>
            <person name="Segurens B."/>
            <person name="Sexton A."/>
            <person name="Silva E."/>
            <person name="Sirven C."/>
            <person name="Soanes D.M."/>
            <person name="Talbot N.J."/>
            <person name="Templeton M."/>
            <person name="Yandava C."/>
            <person name="Yarden O."/>
            <person name="Zeng Q."/>
            <person name="Rollins J.A."/>
            <person name="Lebrun M.H."/>
            <person name="Dickman M."/>
        </authorList>
    </citation>
    <scope>NUCLEOTIDE SEQUENCE [LARGE SCALE GENOMIC DNA]</scope>
    <source>
        <strain evidence="4">ATCC 18683 / 1980 / Ss-1</strain>
    </source>
</reference>
<feature type="region of interest" description="Disordered" evidence="1">
    <location>
        <begin position="543"/>
        <end position="592"/>
    </location>
</feature>
<dbReference type="EMBL" id="CH476642">
    <property type="protein sequence ID" value="EDN97954.1"/>
    <property type="molecule type" value="Genomic_DNA"/>
</dbReference>
<protein>
    <recommendedName>
        <fullName evidence="2">F-box domain-containing protein</fullName>
    </recommendedName>
</protein>
<feature type="domain" description="F-box" evidence="2">
    <location>
        <begin position="255"/>
        <end position="305"/>
    </location>
</feature>
<dbReference type="CDD" id="cd09917">
    <property type="entry name" value="F-box_SF"/>
    <property type="match status" value="1"/>
</dbReference>
<proteinExistence type="predicted"/>
<organism evidence="3 4">
    <name type="scientific">Sclerotinia sclerotiorum (strain ATCC 18683 / 1980 / Ss-1)</name>
    <name type="common">White mold</name>
    <name type="synonym">Whetzelinia sclerotiorum</name>
    <dbReference type="NCBI Taxonomy" id="665079"/>
    <lineage>
        <taxon>Eukaryota</taxon>
        <taxon>Fungi</taxon>
        <taxon>Dikarya</taxon>
        <taxon>Ascomycota</taxon>
        <taxon>Pezizomycotina</taxon>
        <taxon>Leotiomycetes</taxon>
        <taxon>Helotiales</taxon>
        <taxon>Sclerotiniaceae</taxon>
        <taxon>Sclerotinia</taxon>
    </lineage>
</organism>
<feature type="compositionally biased region" description="Basic and acidic residues" evidence="1">
    <location>
        <begin position="110"/>
        <end position="122"/>
    </location>
</feature>
<dbReference type="GeneID" id="5482326"/>
<dbReference type="Proteomes" id="UP000001312">
    <property type="component" value="Unassembled WGS sequence"/>
</dbReference>
<evidence type="ECO:0000256" key="1">
    <source>
        <dbReference type="SAM" id="MobiDB-lite"/>
    </source>
</evidence>
<dbReference type="InterPro" id="IPR036322">
    <property type="entry name" value="WD40_repeat_dom_sf"/>
</dbReference>
<name>A7F5D3_SCLS1</name>
<feature type="region of interest" description="Disordered" evidence="1">
    <location>
        <begin position="65"/>
        <end position="122"/>
    </location>
</feature>
<accession>A7F5D3</accession>
<dbReference type="PROSITE" id="PS50181">
    <property type="entry name" value="FBOX"/>
    <property type="match status" value="1"/>
</dbReference>
<dbReference type="Gene3D" id="1.20.1280.50">
    <property type="match status" value="1"/>
</dbReference>
<feature type="compositionally biased region" description="Low complexity" evidence="1">
    <location>
        <begin position="490"/>
        <end position="504"/>
    </location>
</feature>
<dbReference type="SUPFAM" id="SSF81383">
    <property type="entry name" value="F-box domain"/>
    <property type="match status" value="1"/>
</dbReference>
<feature type="region of interest" description="Disordered" evidence="1">
    <location>
        <begin position="481"/>
        <end position="513"/>
    </location>
</feature>
<keyword evidence="4" id="KW-1185">Reference proteome</keyword>
<evidence type="ECO:0000313" key="3">
    <source>
        <dbReference type="EMBL" id="EDN97954.1"/>
    </source>
</evidence>
<evidence type="ECO:0000259" key="2">
    <source>
        <dbReference type="PROSITE" id="PS50181"/>
    </source>
</evidence>
<evidence type="ECO:0000313" key="4">
    <source>
        <dbReference type="Proteomes" id="UP000001312"/>
    </source>
</evidence>
<feature type="compositionally biased region" description="Basic and acidic residues" evidence="1">
    <location>
        <begin position="82"/>
        <end position="101"/>
    </location>
</feature>
<sequence>MTIGDAASTSKDVGLDGGQMEEYSGFVSSQYTSVPAVGDASRCHNLHAASDLVTPIDDTALDPPFLANPWKLPQLEPVPDEEGSRDKGKEVERGRTLERSPRYSNPLAKAESRPQRNKTTIEVDGRSIRTRDRSQTLHENPNDPCAIFDDQVLEPLIGIAQQDSFSEVLSGHASPASLNGSLDAKELKGRLRSRTSGGSSLGSTISPIESLTRTVTTVYNDSTPVFPDPTLPVESSSCRLPSVDRLEESARQSTSFTFSKLPTEIIQQIYDYLTPADFNSARHTCRTWFFTSIERSLLENMIRRGGWESSCQQEISETKCAAFKRSPEYDWFMSKRISRECALGPNWTGRGVPVSPDRFPLESKQSSFSSASMVDFTEVAVQYKDTTPAGTIFTVSSCGKFLMAANGCLIYVYELNRSHHDVDDWYEVQPGSLRPVTSIICPHRVLACSMDTSSHRYAIAALLDGRMGLVCDISLSNIAPPTSSEPGTADLSSQDSSRSDLSLSPRNDTNHGVSFLDRVSLDSSAPVQRAGRSTTAFVFPGIATTRSGGSSPGVAQRPDYNEASRSASAVKNSYPPEETGPHSVGAGSRMRSRLPARKKSNLNTREMPVETGTRSIYRNLCSEDDPPRSVAICPQRRCVAFGCSAGIELHWVDALTGQDLNRWFPLTAPSDFLFFLPPRKSIDSAKKLRLISTQANVQLYMREHMEEDHEVLHFGKESAGMEARGTIVRKWNMLSRYWHQWEGFEVIPAEGSTILIIIVRYHLVMVIISYLLIQVLELFAWAVMHLSEDLPNYFVKFGFREPEGRGSPTVYAGGADLRWGVRVVAAFGKLYRTEYLDVLRSRRQSSVVHKRSISKNSKNMQWLDWWPDEGLQAWLDLIRHPVPGILPGSMWPVRIKGQRIGTCSNIVDLAIDSSNGITIWAFSTDGIAKIWHLEDGKHRDLARLSVLRDGTIRENDYEGDIELNGTFLTSEILQHRSTIEQQSFDGTMSPDISTIITARRGSGWSYQSVNYDSDGDVVMEDVYGPGVDMPATWSRPERVYEEGQPVQDQQYQYLMSRWPRSAVGYRRWWERAAVSGDMARVVEARGVTRIEIEIR</sequence>
<dbReference type="AlphaFoldDB" id="A7F5D3"/>
<feature type="region of interest" description="Disordered" evidence="1">
    <location>
        <begin position="1"/>
        <end position="20"/>
    </location>
</feature>
<dbReference type="Pfam" id="PF12937">
    <property type="entry name" value="F-box-like"/>
    <property type="match status" value="1"/>
</dbReference>
<dbReference type="InterPro" id="IPR036047">
    <property type="entry name" value="F-box-like_dom_sf"/>
</dbReference>
<dbReference type="SUPFAM" id="SSF50978">
    <property type="entry name" value="WD40 repeat-like"/>
    <property type="match status" value="1"/>
</dbReference>
<dbReference type="OMA" id="TIWAFST"/>